<evidence type="ECO:0000256" key="3">
    <source>
        <dbReference type="ARBA" id="ARBA00035112"/>
    </source>
</evidence>
<comment type="caution">
    <text evidence="6">The sequence shown here is derived from an EMBL/GenBank/DDBJ whole genome shotgun (WGS) entry which is preliminary data.</text>
</comment>
<dbReference type="PANTHER" id="PTHR33365">
    <property type="entry name" value="YALI0B05434P"/>
    <property type="match status" value="1"/>
</dbReference>
<evidence type="ECO:0000313" key="6">
    <source>
        <dbReference type="EMBL" id="KAJ7097067.1"/>
    </source>
</evidence>
<dbReference type="Pfam" id="PF11807">
    <property type="entry name" value="UstYa"/>
    <property type="match status" value="1"/>
</dbReference>
<keyword evidence="5" id="KW-0472">Membrane</keyword>
<gene>
    <name evidence="6" type="ORF">B0H15DRAFT_937506</name>
</gene>
<feature type="region of interest" description="Disordered" evidence="4">
    <location>
        <begin position="1"/>
        <end position="33"/>
    </location>
</feature>
<organism evidence="6 7">
    <name type="scientific">Mycena belliarum</name>
    <dbReference type="NCBI Taxonomy" id="1033014"/>
    <lineage>
        <taxon>Eukaryota</taxon>
        <taxon>Fungi</taxon>
        <taxon>Dikarya</taxon>
        <taxon>Basidiomycota</taxon>
        <taxon>Agaricomycotina</taxon>
        <taxon>Agaricomycetes</taxon>
        <taxon>Agaricomycetidae</taxon>
        <taxon>Agaricales</taxon>
        <taxon>Marasmiineae</taxon>
        <taxon>Mycenaceae</taxon>
        <taxon>Mycena</taxon>
    </lineage>
</organism>
<keyword evidence="7" id="KW-1185">Reference proteome</keyword>
<evidence type="ECO:0000256" key="4">
    <source>
        <dbReference type="SAM" id="MobiDB-lite"/>
    </source>
</evidence>
<dbReference type="Proteomes" id="UP001222325">
    <property type="component" value="Unassembled WGS sequence"/>
</dbReference>
<comment type="similarity">
    <text evidence="3">Belongs to the ustYa family.</text>
</comment>
<name>A0AAD6XSS4_9AGAR</name>
<keyword evidence="5" id="KW-0812">Transmembrane</keyword>
<reference evidence="6" key="1">
    <citation type="submission" date="2023-03" db="EMBL/GenBank/DDBJ databases">
        <title>Massive genome expansion in bonnet fungi (Mycena s.s.) driven by repeated elements and novel gene families across ecological guilds.</title>
        <authorList>
            <consortium name="Lawrence Berkeley National Laboratory"/>
            <person name="Harder C.B."/>
            <person name="Miyauchi S."/>
            <person name="Viragh M."/>
            <person name="Kuo A."/>
            <person name="Thoen E."/>
            <person name="Andreopoulos B."/>
            <person name="Lu D."/>
            <person name="Skrede I."/>
            <person name="Drula E."/>
            <person name="Henrissat B."/>
            <person name="Morin E."/>
            <person name="Kohler A."/>
            <person name="Barry K."/>
            <person name="LaButti K."/>
            <person name="Morin E."/>
            <person name="Salamov A."/>
            <person name="Lipzen A."/>
            <person name="Mereny Z."/>
            <person name="Hegedus B."/>
            <person name="Baldrian P."/>
            <person name="Stursova M."/>
            <person name="Weitz H."/>
            <person name="Taylor A."/>
            <person name="Grigoriev I.V."/>
            <person name="Nagy L.G."/>
            <person name="Martin F."/>
            <person name="Kauserud H."/>
        </authorList>
    </citation>
    <scope>NUCLEOTIDE SEQUENCE</scope>
    <source>
        <strain evidence="6">CBHHK173m</strain>
    </source>
</reference>
<feature type="transmembrane region" description="Helical" evidence="5">
    <location>
        <begin position="43"/>
        <end position="62"/>
    </location>
</feature>
<accession>A0AAD6XSS4</accession>
<evidence type="ECO:0000256" key="1">
    <source>
        <dbReference type="ARBA" id="ARBA00004685"/>
    </source>
</evidence>
<comment type="pathway">
    <text evidence="1">Mycotoxin biosynthesis.</text>
</comment>
<proteinExistence type="inferred from homology"/>
<evidence type="ECO:0000313" key="7">
    <source>
        <dbReference type="Proteomes" id="UP001222325"/>
    </source>
</evidence>
<protein>
    <submittedName>
        <fullName evidence="6">Uncharacterized protein</fullName>
    </submittedName>
</protein>
<dbReference type="InterPro" id="IPR021765">
    <property type="entry name" value="UstYa-like"/>
</dbReference>
<dbReference type="GO" id="GO:0016491">
    <property type="term" value="F:oxidoreductase activity"/>
    <property type="evidence" value="ECO:0007669"/>
    <property type="project" value="UniProtKB-KW"/>
</dbReference>
<dbReference type="GO" id="GO:0043386">
    <property type="term" value="P:mycotoxin biosynthetic process"/>
    <property type="evidence" value="ECO:0007669"/>
    <property type="project" value="InterPro"/>
</dbReference>
<evidence type="ECO:0000256" key="2">
    <source>
        <dbReference type="ARBA" id="ARBA00023002"/>
    </source>
</evidence>
<dbReference type="EMBL" id="JARJCN010000010">
    <property type="protein sequence ID" value="KAJ7097067.1"/>
    <property type="molecule type" value="Genomic_DNA"/>
</dbReference>
<keyword evidence="5" id="KW-1133">Transmembrane helix</keyword>
<sequence length="202" mass="22497">MSHVVGPRSTLDPGLGPPPLSLRGESTLTPPISSPTARMIKQILLVATTLLLCLTVLTATLGRDHRSRLRYGSPVAMHFSATSHYQFNSPEADVEYRNLVPAGGHVVHVEGRPYTVALFHQMKCLDIIRQQCVGRPQDISPLTRHCLLYLRQTIICQSNPRLESVRNTVGSANRRYDAVCRDWTVVYGEAERNQHEFSLVSA</sequence>
<dbReference type="PANTHER" id="PTHR33365:SF11">
    <property type="entry name" value="TAT PATHWAY SIGNAL SEQUENCE"/>
    <property type="match status" value="1"/>
</dbReference>
<dbReference type="AlphaFoldDB" id="A0AAD6XSS4"/>
<evidence type="ECO:0000256" key="5">
    <source>
        <dbReference type="SAM" id="Phobius"/>
    </source>
</evidence>
<keyword evidence="2" id="KW-0560">Oxidoreductase</keyword>